<keyword evidence="4" id="KW-0378">Hydrolase</keyword>
<evidence type="ECO:0000256" key="3">
    <source>
        <dbReference type="ARBA" id="ARBA00022763"/>
    </source>
</evidence>
<comment type="similarity">
    <text evidence="6">Belongs to the Vsr family.</text>
</comment>
<dbReference type="InterPro" id="IPR011335">
    <property type="entry name" value="Restrct_endonuc-II-like"/>
</dbReference>
<dbReference type="EMBL" id="JAMRYM010000055">
    <property type="protein sequence ID" value="MCM6763237.1"/>
    <property type="molecule type" value="Genomic_DNA"/>
</dbReference>
<keyword evidence="2 8" id="KW-0255">Endonuclease</keyword>
<dbReference type="SUPFAM" id="SSF52980">
    <property type="entry name" value="Restriction endonuclease-like"/>
    <property type="match status" value="1"/>
</dbReference>
<evidence type="ECO:0000313" key="9">
    <source>
        <dbReference type="Proteomes" id="UP001155240"/>
    </source>
</evidence>
<keyword evidence="1" id="KW-0540">Nuclease</keyword>
<dbReference type="Pfam" id="PF03852">
    <property type="entry name" value="Vsr"/>
    <property type="match status" value="1"/>
</dbReference>
<evidence type="ECO:0000256" key="2">
    <source>
        <dbReference type="ARBA" id="ARBA00022759"/>
    </source>
</evidence>
<name>A0A9X2DYF7_9MICO</name>
<dbReference type="InterPro" id="IPR004603">
    <property type="entry name" value="DNA_mismatch_endonuc_vsr"/>
</dbReference>
<reference evidence="8" key="1">
    <citation type="submission" date="2022-06" db="EMBL/GenBank/DDBJ databases">
        <title>Whole genome shotgun sequencing (WGS) of Rathayibacter sp. ZW T2_19, isolated from stored onions (Allium cepa).</title>
        <authorList>
            <person name="Stoll D.A."/>
            <person name="Huch M."/>
        </authorList>
    </citation>
    <scope>NUCLEOTIDE SEQUENCE</scope>
    <source>
        <strain evidence="8">ZW T2_19</strain>
    </source>
</reference>
<dbReference type="GO" id="GO:0004519">
    <property type="term" value="F:endonuclease activity"/>
    <property type="evidence" value="ECO:0007669"/>
    <property type="project" value="UniProtKB-KW"/>
</dbReference>
<dbReference type="Proteomes" id="UP001155240">
    <property type="component" value="Unassembled WGS sequence"/>
</dbReference>
<evidence type="ECO:0000256" key="7">
    <source>
        <dbReference type="SAM" id="MobiDB-lite"/>
    </source>
</evidence>
<feature type="region of interest" description="Disordered" evidence="7">
    <location>
        <begin position="136"/>
        <end position="162"/>
    </location>
</feature>
<dbReference type="RefSeq" id="WP_251946222.1">
    <property type="nucleotide sequence ID" value="NZ_JAMRYM010000055.1"/>
</dbReference>
<evidence type="ECO:0000256" key="1">
    <source>
        <dbReference type="ARBA" id="ARBA00022722"/>
    </source>
</evidence>
<keyword evidence="5" id="KW-0234">DNA repair</keyword>
<protein>
    <submittedName>
        <fullName evidence="8">Very short patch repair endonuclease</fullName>
    </submittedName>
</protein>
<evidence type="ECO:0000256" key="6">
    <source>
        <dbReference type="ARBA" id="ARBA00029466"/>
    </source>
</evidence>
<comment type="caution">
    <text evidence="8">The sequence shown here is derived from an EMBL/GenBank/DDBJ whole genome shotgun (WGS) entry which is preliminary data.</text>
</comment>
<dbReference type="AlphaFoldDB" id="A0A9X2DYF7"/>
<evidence type="ECO:0000256" key="4">
    <source>
        <dbReference type="ARBA" id="ARBA00022801"/>
    </source>
</evidence>
<evidence type="ECO:0000313" key="8">
    <source>
        <dbReference type="EMBL" id="MCM6763237.1"/>
    </source>
</evidence>
<proteinExistence type="inferred from homology"/>
<dbReference type="CDD" id="cd00221">
    <property type="entry name" value="Vsr"/>
    <property type="match status" value="1"/>
</dbReference>
<dbReference type="Gene3D" id="3.40.960.10">
    <property type="entry name" value="VSR Endonuclease"/>
    <property type="match status" value="1"/>
</dbReference>
<evidence type="ECO:0000256" key="5">
    <source>
        <dbReference type="ARBA" id="ARBA00023204"/>
    </source>
</evidence>
<dbReference type="NCBIfam" id="TIGR00632">
    <property type="entry name" value="vsr"/>
    <property type="match status" value="1"/>
</dbReference>
<keyword evidence="9" id="KW-1185">Reference proteome</keyword>
<sequence>MSWASSDGVRRSMLSNRGRDTKVELRVRSALHAAGLRYRLQVKVPGSTRRTIDVAFPKQRVAVFLDGCFWHGCPIHHTVSKTNAGFWADKVATNRERDRDTDGLLQEAGWVSLRFWEHEEVDVVVDIVSASVAARRAGSASARPEVEDEQPSSGSRTGADPC</sequence>
<gene>
    <name evidence="8" type="ORF">NB037_12495</name>
</gene>
<organism evidence="8 9">
    <name type="scientific">Rathayibacter rubneri</name>
    <dbReference type="NCBI Taxonomy" id="2950106"/>
    <lineage>
        <taxon>Bacteria</taxon>
        <taxon>Bacillati</taxon>
        <taxon>Actinomycetota</taxon>
        <taxon>Actinomycetes</taxon>
        <taxon>Micrococcales</taxon>
        <taxon>Microbacteriaceae</taxon>
        <taxon>Rathayibacter</taxon>
    </lineage>
</organism>
<keyword evidence="3" id="KW-0227">DNA damage</keyword>
<accession>A0A9X2DYF7</accession>
<dbReference type="GO" id="GO:0006298">
    <property type="term" value="P:mismatch repair"/>
    <property type="evidence" value="ECO:0007669"/>
    <property type="project" value="InterPro"/>
</dbReference>
<dbReference type="GO" id="GO:0016787">
    <property type="term" value="F:hydrolase activity"/>
    <property type="evidence" value="ECO:0007669"/>
    <property type="project" value="UniProtKB-KW"/>
</dbReference>